<feature type="transmembrane region" description="Helical" evidence="1">
    <location>
        <begin position="392"/>
        <end position="409"/>
    </location>
</feature>
<organism evidence="2 3">
    <name type="scientific">Temperatibacter marinus</name>
    <dbReference type="NCBI Taxonomy" id="1456591"/>
    <lineage>
        <taxon>Bacteria</taxon>
        <taxon>Pseudomonadati</taxon>
        <taxon>Pseudomonadota</taxon>
        <taxon>Alphaproteobacteria</taxon>
        <taxon>Kordiimonadales</taxon>
        <taxon>Temperatibacteraceae</taxon>
        <taxon>Temperatibacter</taxon>
    </lineage>
</organism>
<feature type="transmembrane region" description="Helical" evidence="1">
    <location>
        <begin position="32"/>
        <end position="51"/>
    </location>
</feature>
<feature type="transmembrane region" description="Helical" evidence="1">
    <location>
        <begin position="182"/>
        <end position="202"/>
    </location>
</feature>
<evidence type="ECO:0000313" key="3">
    <source>
        <dbReference type="Proteomes" id="UP001268683"/>
    </source>
</evidence>
<dbReference type="AlphaFoldDB" id="A0AA52H9A7"/>
<feature type="transmembrane region" description="Helical" evidence="1">
    <location>
        <begin position="341"/>
        <end position="359"/>
    </location>
</feature>
<feature type="transmembrane region" description="Helical" evidence="1">
    <location>
        <begin position="366"/>
        <end position="386"/>
    </location>
</feature>
<feature type="transmembrane region" description="Helical" evidence="1">
    <location>
        <begin position="63"/>
        <end position="84"/>
    </location>
</feature>
<dbReference type="PIRSF" id="PIRSF002746">
    <property type="entry name" value="Gluconate_transporter"/>
    <property type="match status" value="1"/>
</dbReference>
<feature type="transmembrane region" description="Helical" evidence="1">
    <location>
        <begin position="234"/>
        <end position="255"/>
    </location>
</feature>
<dbReference type="GO" id="GO:0015128">
    <property type="term" value="F:gluconate transmembrane transporter activity"/>
    <property type="evidence" value="ECO:0007669"/>
    <property type="project" value="InterPro"/>
</dbReference>
<feature type="transmembrane region" description="Helical" evidence="1">
    <location>
        <begin position="7"/>
        <end position="26"/>
    </location>
</feature>
<gene>
    <name evidence="2" type="ORF">QGN29_14240</name>
</gene>
<evidence type="ECO:0000256" key="1">
    <source>
        <dbReference type="SAM" id="Phobius"/>
    </source>
</evidence>
<dbReference type="KEGG" id="tmk:QGN29_14240"/>
<name>A0AA52H9A7_9PROT</name>
<reference evidence="2" key="1">
    <citation type="submission" date="2023-04" db="EMBL/GenBank/DDBJ databases">
        <title>Complete genome sequence of Temperatibacter marinus.</title>
        <authorList>
            <person name="Rong J.-C."/>
            <person name="Yi M.-L."/>
            <person name="Zhao Q."/>
        </authorList>
    </citation>
    <scope>NUCLEOTIDE SEQUENCE</scope>
    <source>
        <strain evidence="2">NBRC 110045</strain>
    </source>
</reference>
<keyword evidence="1" id="KW-0472">Membrane</keyword>
<accession>A0AA52H9A7</accession>
<dbReference type="NCBIfam" id="TIGR00791">
    <property type="entry name" value="gntP"/>
    <property type="match status" value="1"/>
</dbReference>
<evidence type="ECO:0000313" key="2">
    <source>
        <dbReference type="EMBL" id="WND02709.1"/>
    </source>
</evidence>
<dbReference type="Proteomes" id="UP001268683">
    <property type="component" value="Chromosome"/>
</dbReference>
<feature type="transmembrane region" description="Helical" evidence="1">
    <location>
        <begin position="144"/>
        <end position="162"/>
    </location>
</feature>
<dbReference type="RefSeq" id="WP_310798545.1">
    <property type="nucleotide sequence ID" value="NZ_CP123872.1"/>
</dbReference>
<feature type="transmembrane region" description="Helical" evidence="1">
    <location>
        <begin position="104"/>
        <end position="137"/>
    </location>
</feature>
<protein>
    <submittedName>
        <fullName evidence="2">Gluconate:H+ symporter</fullName>
    </submittedName>
</protein>
<dbReference type="InterPro" id="IPR003474">
    <property type="entry name" value="Glcn_transporter"/>
</dbReference>
<keyword evidence="1" id="KW-1133">Transmembrane helix</keyword>
<sequence>MIDFFINHRAVLSTVLAVIILLVMIIRFRISPFPALLTASLLAGLLAGLGVDKTLSAVQNGMGGTLGFIAVVVGLGSMLGVLIHKSGGIEQLSNFVTSKTPKTMLDWVLAFLGLLIAIPVFFDVALIIVAPILFALAQKIQKPVMYLALPLLAGLATAHAFIPPTPGPIAVANLLGAEIGLVIFYGFISGLVAVTVAGPLWVRFAEKIKWLPPIEENRQLETSVSKDEPGSYNLVGKCLFIIALPMGLILGASLIKMMKLSGVGFDVILFLGHPFAALLLSCALAYQLFRPTTLEGKNDFKKAIERALEPAGVIILVTGAGGAFKQILIDTGAGTIIADSIISIGFAPIVAAYIIAAVVRIAQGSATVAMITAAGFMAPLLSSFTLSPQETAMLVIAIAAGATGFSHVNDSGFWLVSRYFNLTPVQTAKTWTVSSSLVSLAGFGTLLILYFIV</sequence>
<dbReference type="PANTHER" id="PTHR30354:SF11">
    <property type="entry name" value="PERMEASE"/>
    <property type="match status" value="1"/>
</dbReference>
<dbReference type="GO" id="GO:0005886">
    <property type="term" value="C:plasma membrane"/>
    <property type="evidence" value="ECO:0007669"/>
    <property type="project" value="TreeGrafter"/>
</dbReference>
<dbReference type="Pfam" id="PF02447">
    <property type="entry name" value="GntP_permease"/>
    <property type="match status" value="1"/>
</dbReference>
<dbReference type="EMBL" id="CP123872">
    <property type="protein sequence ID" value="WND02709.1"/>
    <property type="molecule type" value="Genomic_DNA"/>
</dbReference>
<dbReference type="PANTHER" id="PTHR30354">
    <property type="entry name" value="GNT FAMILY GLUCONATE TRANSPORTER"/>
    <property type="match status" value="1"/>
</dbReference>
<feature type="transmembrane region" description="Helical" evidence="1">
    <location>
        <begin position="310"/>
        <end position="329"/>
    </location>
</feature>
<proteinExistence type="predicted"/>
<feature type="transmembrane region" description="Helical" evidence="1">
    <location>
        <begin position="267"/>
        <end position="289"/>
    </location>
</feature>
<feature type="transmembrane region" description="Helical" evidence="1">
    <location>
        <begin position="430"/>
        <end position="452"/>
    </location>
</feature>
<keyword evidence="3" id="KW-1185">Reference proteome</keyword>
<keyword evidence="1" id="KW-0812">Transmembrane</keyword>